<evidence type="ECO:0000313" key="4">
    <source>
        <dbReference type="Proteomes" id="UP000250235"/>
    </source>
</evidence>
<dbReference type="Proteomes" id="UP000250235">
    <property type="component" value="Unassembled WGS sequence"/>
</dbReference>
<accession>A0A2Z7BQV6</accession>
<evidence type="ECO:0000313" key="3">
    <source>
        <dbReference type="EMBL" id="KZV34478.1"/>
    </source>
</evidence>
<name>A0A2Z7BQV6_9LAMI</name>
<dbReference type="AlphaFoldDB" id="A0A2Z7BQV6"/>
<reference evidence="3 4" key="1">
    <citation type="journal article" date="2015" name="Proc. Natl. Acad. Sci. U.S.A.">
        <title>The resurrection genome of Boea hygrometrica: A blueprint for survival of dehydration.</title>
        <authorList>
            <person name="Xiao L."/>
            <person name="Yang G."/>
            <person name="Zhang L."/>
            <person name="Yang X."/>
            <person name="Zhao S."/>
            <person name="Ji Z."/>
            <person name="Zhou Q."/>
            <person name="Hu M."/>
            <person name="Wang Y."/>
            <person name="Chen M."/>
            <person name="Xu Y."/>
            <person name="Jin H."/>
            <person name="Xiao X."/>
            <person name="Hu G."/>
            <person name="Bao F."/>
            <person name="Hu Y."/>
            <person name="Wan P."/>
            <person name="Li L."/>
            <person name="Deng X."/>
            <person name="Kuang T."/>
            <person name="Xiang C."/>
            <person name="Zhu J.K."/>
            <person name="Oliver M.J."/>
            <person name="He Y."/>
        </authorList>
    </citation>
    <scope>NUCLEOTIDE SEQUENCE [LARGE SCALE GENOMIC DNA]</scope>
    <source>
        <strain evidence="4">cv. XS01</strain>
    </source>
</reference>
<feature type="compositionally biased region" description="Polar residues" evidence="1">
    <location>
        <begin position="100"/>
        <end position="109"/>
    </location>
</feature>
<evidence type="ECO:0000256" key="2">
    <source>
        <dbReference type="SAM" id="Phobius"/>
    </source>
</evidence>
<proteinExistence type="predicted"/>
<keyword evidence="2" id="KW-1133">Transmembrane helix</keyword>
<dbReference type="EMBL" id="KV005053">
    <property type="protein sequence ID" value="KZV34478.1"/>
    <property type="molecule type" value="Genomic_DNA"/>
</dbReference>
<keyword evidence="2" id="KW-0472">Membrane</keyword>
<keyword evidence="4" id="KW-1185">Reference proteome</keyword>
<protein>
    <submittedName>
        <fullName evidence="3">Uncharacterized protein</fullName>
    </submittedName>
</protein>
<evidence type="ECO:0000256" key="1">
    <source>
        <dbReference type="SAM" id="MobiDB-lite"/>
    </source>
</evidence>
<keyword evidence="2" id="KW-0812">Transmembrane</keyword>
<feature type="transmembrane region" description="Helical" evidence="2">
    <location>
        <begin position="20"/>
        <end position="40"/>
    </location>
</feature>
<feature type="region of interest" description="Disordered" evidence="1">
    <location>
        <begin position="92"/>
        <end position="127"/>
    </location>
</feature>
<organism evidence="3 4">
    <name type="scientific">Dorcoceras hygrometricum</name>
    <dbReference type="NCBI Taxonomy" id="472368"/>
    <lineage>
        <taxon>Eukaryota</taxon>
        <taxon>Viridiplantae</taxon>
        <taxon>Streptophyta</taxon>
        <taxon>Embryophyta</taxon>
        <taxon>Tracheophyta</taxon>
        <taxon>Spermatophyta</taxon>
        <taxon>Magnoliopsida</taxon>
        <taxon>eudicotyledons</taxon>
        <taxon>Gunneridae</taxon>
        <taxon>Pentapetalae</taxon>
        <taxon>asterids</taxon>
        <taxon>lamiids</taxon>
        <taxon>Lamiales</taxon>
        <taxon>Gesneriaceae</taxon>
        <taxon>Didymocarpoideae</taxon>
        <taxon>Trichosporeae</taxon>
        <taxon>Loxocarpinae</taxon>
        <taxon>Dorcoceras</taxon>
    </lineage>
</organism>
<gene>
    <name evidence="3" type="ORF">F511_30014</name>
</gene>
<sequence>MCQEEADDVGTSSTGEKTLGLGQFSFCYAVILLIQILNFGDKSTRSKDVLSAFALLGLHPYEPVIPKTRDLELRGLTSTRIDKWMTEVQVLAPRPRGRSSHQPEPSSGTKKYKKKPSPEIVVSLQTC</sequence>